<keyword evidence="10" id="KW-0325">Glycoprotein</keyword>
<keyword evidence="4" id="KW-0964">Secreted</keyword>
<dbReference type="SUPFAM" id="SSF47862">
    <property type="entry name" value="Saposin"/>
    <property type="match status" value="1"/>
</dbReference>
<comment type="cofactor">
    <cofactor evidence="1">
        <name>Zn(2+)</name>
        <dbReference type="ChEBI" id="CHEBI:29105"/>
    </cofactor>
</comment>
<dbReference type="CDD" id="cd00842">
    <property type="entry name" value="MPP_ASMase"/>
    <property type="match status" value="2"/>
</dbReference>
<evidence type="ECO:0000256" key="4">
    <source>
        <dbReference type="ARBA" id="ARBA00022525"/>
    </source>
</evidence>
<evidence type="ECO:0000313" key="15">
    <source>
        <dbReference type="EMBL" id="KAJ6636440.1"/>
    </source>
</evidence>
<evidence type="ECO:0000256" key="1">
    <source>
        <dbReference type="ARBA" id="ARBA00001947"/>
    </source>
</evidence>
<protein>
    <submittedName>
        <fullName evidence="15">Sphingomyelin phosphodiesterase</fullName>
    </submittedName>
</protein>
<evidence type="ECO:0000256" key="5">
    <source>
        <dbReference type="ARBA" id="ARBA00022723"/>
    </source>
</evidence>
<dbReference type="PROSITE" id="PS50015">
    <property type="entry name" value="SAP_B"/>
    <property type="match status" value="2"/>
</dbReference>
<comment type="caution">
    <text evidence="15">The sequence shown here is derived from an EMBL/GenBank/DDBJ whole genome shotgun (WGS) entry which is preliminary data.</text>
</comment>
<keyword evidence="7" id="KW-0378">Hydrolase</keyword>
<evidence type="ECO:0000256" key="13">
    <source>
        <dbReference type="SAM" id="SignalP"/>
    </source>
</evidence>
<dbReference type="SUPFAM" id="SSF56300">
    <property type="entry name" value="Metallo-dependent phosphatases"/>
    <property type="match status" value="2"/>
</dbReference>
<evidence type="ECO:0000256" key="8">
    <source>
        <dbReference type="ARBA" id="ARBA00022833"/>
    </source>
</evidence>
<comment type="subcellular location">
    <subcellularLocation>
        <location evidence="2">Secreted</location>
    </subcellularLocation>
</comment>
<dbReference type="GO" id="GO:0016020">
    <property type="term" value="C:membrane"/>
    <property type="evidence" value="ECO:0007669"/>
    <property type="project" value="GOC"/>
</dbReference>
<keyword evidence="5" id="KW-0479">Metal-binding</keyword>
<dbReference type="GO" id="GO:0016798">
    <property type="term" value="F:hydrolase activity, acting on glycosyl bonds"/>
    <property type="evidence" value="ECO:0007669"/>
    <property type="project" value="UniProtKB-KW"/>
</dbReference>
<evidence type="ECO:0000256" key="9">
    <source>
        <dbReference type="ARBA" id="ARBA00023157"/>
    </source>
</evidence>
<dbReference type="InterPro" id="IPR045473">
    <property type="entry name" value="ASM_C"/>
</dbReference>
<dbReference type="InterPro" id="IPR041805">
    <property type="entry name" value="ASMase/PPN1_MPP"/>
</dbReference>
<comment type="catalytic activity">
    <reaction evidence="12">
        <text>a sphingomyelin + H2O = phosphocholine + an N-acylsphing-4-enine + H(+)</text>
        <dbReference type="Rhea" id="RHEA:19253"/>
        <dbReference type="ChEBI" id="CHEBI:15377"/>
        <dbReference type="ChEBI" id="CHEBI:15378"/>
        <dbReference type="ChEBI" id="CHEBI:17636"/>
        <dbReference type="ChEBI" id="CHEBI:52639"/>
        <dbReference type="ChEBI" id="CHEBI:295975"/>
        <dbReference type="EC" id="3.1.4.12"/>
    </reaction>
    <physiologicalReaction direction="left-to-right" evidence="12">
        <dbReference type="Rhea" id="RHEA:19254"/>
    </physiologicalReaction>
</comment>
<evidence type="ECO:0000313" key="16">
    <source>
        <dbReference type="Proteomes" id="UP001151699"/>
    </source>
</evidence>
<dbReference type="FunFam" id="3.60.21.10:FF:000077">
    <property type="entry name" value="Sphingomyelin phosphodiesterase"/>
    <property type="match status" value="2"/>
</dbReference>
<dbReference type="Pfam" id="PF00149">
    <property type="entry name" value="Metallophos"/>
    <property type="match status" value="2"/>
</dbReference>
<evidence type="ECO:0000256" key="2">
    <source>
        <dbReference type="ARBA" id="ARBA00004613"/>
    </source>
</evidence>
<feature type="domain" description="Saposin B-type" evidence="14">
    <location>
        <begin position="89"/>
        <end position="174"/>
    </location>
</feature>
<dbReference type="OrthoDB" id="282973at2759"/>
<evidence type="ECO:0000256" key="6">
    <source>
        <dbReference type="ARBA" id="ARBA00022729"/>
    </source>
</evidence>
<comment type="similarity">
    <text evidence="3">Belongs to the acid sphingomyelinase family.</text>
</comment>
<dbReference type="InterPro" id="IPR011001">
    <property type="entry name" value="Saposin-like"/>
</dbReference>
<evidence type="ECO:0000256" key="3">
    <source>
        <dbReference type="ARBA" id="ARBA00008234"/>
    </source>
</evidence>
<dbReference type="GO" id="GO:0061750">
    <property type="term" value="F:acid sphingomyelin phosphodiesterase activity"/>
    <property type="evidence" value="ECO:0007669"/>
    <property type="project" value="TreeGrafter"/>
</dbReference>
<keyword evidence="6 13" id="KW-0732">Signal</keyword>
<feature type="domain" description="Saposin B-type" evidence="14">
    <location>
        <begin position="687"/>
        <end position="772"/>
    </location>
</feature>
<dbReference type="GO" id="GO:0005764">
    <property type="term" value="C:lysosome"/>
    <property type="evidence" value="ECO:0007669"/>
    <property type="project" value="TreeGrafter"/>
</dbReference>
<keyword evidence="11" id="KW-0326">Glycosidase</keyword>
<feature type="signal peptide" evidence="13">
    <location>
        <begin position="1"/>
        <end position="20"/>
    </location>
</feature>
<dbReference type="PANTHER" id="PTHR10340:SF29">
    <property type="entry name" value="SPHINGOMYELIN PHOSPHODIESTERASE"/>
    <property type="match status" value="1"/>
</dbReference>
<keyword evidence="16" id="KW-1185">Reference proteome</keyword>
<reference evidence="15" key="1">
    <citation type="submission" date="2022-07" db="EMBL/GenBank/DDBJ databases">
        <authorList>
            <person name="Trinca V."/>
            <person name="Uliana J.V.C."/>
            <person name="Torres T.T."/>
            <person name="Ward R.J."/>
            <person name="Monesi N."/>
        </authorList>
    </citation>
    <scope>NUCLEOTIDE SEQUENCE</scope>
    <source>
        <strain evidence="15">HSMRA1968</strain>
        <tissue evidence="15">Whole embryos</tissue>
    </source>
</reference>
<evidence type="ECO:0000259" key="14">
    <source>
        <dbReference type="PROSITE" id="PS50015"/>
    </source>
</evidence>
<dbReference type="Pfam" id="PF19272">
    <property type="entry name" value="ASMase_C"/>
    <property type="match status" value="1"/>
</dbReference>
<dbReference type="GO" id="GO:0005615">
    <property type="term" value="C:extracellular space"/>
    <property type="evidence" value="ECO:0007669"/>
    <property type="project" value="TreeGrafter"/>
</dbReference>
<evidence type="ECO:0000256" key="12">
    <source>
        <dbReference type="ARBA" id="ARBA00047268"/>
    </source>
</evidence>
<proteinExistence type="inferred from homology"/>
<dbReference type="InterPro" id="IPR029052">
    <property type="entry name" value="Metallo-depent_PP-like"/>
</dbReference>
<dbReference type="InterPro" id="IPR004843">
    <property type="entry name" value="Calcineurin-like_PHP"/>
</dbReference>
<sequence length="1225" mass="139595">MVSVLKAAVVLLSVIWCCSGSLIRTEEHRHNQRNALMFLQIMEENLINEIRNFTATGYRSPLFDLWSKHVPYTEEMTRVEVDDYPPELAIIGCLACRTYLASLIRDIRAGVPLQDVADSANSICLLLMPFEPHVCRSLIDLNAESLYFIVLNRPLLGQNEVCGLILQGECGAVDPMFNFAVSVSPHNPITAPKTVTAPRAPDELRIIHISDIHYDENFLAGGINNCPNPVCCRRVSGVAPDPANRAGPWGDYNCNTPWQAFENTLQRIRNAHPQIDFIYHTGDMVDHGIWETTQAGNIRVIGRIFDLFRQIFPNVPVYSTIGNHEAHPTNLFAPSTIGQPSFSTRWLYDFLATNWQNHGWINAAAANTVRAGGYYTMLIRPGFRLVVLNNNDCYIYNWWVMYSRTEIAGALQWFHNTLLDAERNNEMVHILAHIPTGGGSCFQFWSRQYRRIIDRFHMIIGAQFNGHSHRDEFEVNYDVATGTHAVNVAWNGGSSTAYTHVNPNYRLYYVDRTHYQVNEAESFIYSISEARNNPAVPPRWFLHYSFRQAFGITNFSPAGIDQLVFNISRNRNLGRTLFRFRVKDGDPRMQTGCDDDCLRSQVCSLVLNEHADNRRCNQVLSVFVLQQLQLIHWMKKSQQRMGESLVADIKNFTASGHLSPLFKSWTQKPFVPGQLNTDISDFTPKTAFLTCLGCRTYIGSVIRDIRAGASQQHMINAMSALCMLLSPFEKMVCLNMITANMEAFFFVIQNRPLIGSKQFCDLALQGECDPVDPMFNFTINVSPHEPITAPKSVKAPRTADELHIIHIADSHCDEHYMTGAVNNCRNPVCCRRSDGIAPDPANRAGAWGDYKCNTPWDAFENTLQQIQRTHKKVDLIYHTGDMVDNGQWQTSRDYNKMVIGKAYDLVKKYFPKVPVYPIIGNHEHHPTNLYAPSTIVKESLSSRWLYDFLANKWQSLGWIDEAAAKTIRIAGYYTMLVRPGFRVIGLNNNDNYVFNFWVMYSRTEIASALQWFHDTLLEAERNKEMVHILAHIPIGGDHCLGFWSRQYRRVIDRFHKIIGAQFTGHTHKDEFEVNYDVATASHAVNIAWNGGSVTTLVNINPNYKMYYVDRTYYQVNEAESYIYSISEARTNSTVPPRWYKQYSFGEAFGVNDFSPAGISQTIFNISKDRNLARKLFKYQYKDGDPIVRKGCNDLCLRKLLCDLVTNESGDRRTCLKVLAVYGTVA</sequence>
<organism evidence="15 16">
    <name type="scientific">Pseudolycoriella hygida</name>
    <dbReference type="NCBI Taxonomy" id="35572"/>
    <lineage>
        <taxon>Eukaryota</taxon>
        <taxon>Metazoa</taxon>
        <taxon>Ecdysozoa</taxon>
        <taxon>Arthropoda</taxon>
        <taxon>Hexapoda</taxon>
        <taxon>Insecta</taxon>
        <taxon>Pterygota</taxon>
        <taxon>Neoptera</taxon>
        <taxon>Endopterygota</taxon>
        <taxon>Diptera</taxon>
        <taxon>Nematocera</taxon>
        <taxon>Sciaroidea</taxon>
        <taxon>Sciaridae</taxon>
        <taxon>Pseudolycoriella</taxon>
    </lineage>
</organism>
<keyword evidence="8" id="KW-0862">Zinc</keyword>
<dbReference type="EMBL" id="WJQU01000004">
    <property type="protein sequence ID" value="KAJ6636440.1"/>
    <property type="molecule type" value="Genomic_DNA"/>
</dbReference>
<evidence type="ECO:0000256" key="7">
    <source>
        <dbReference type="ARBA" id="ARBA00022801"/>
    </source>
</evidence>
<name>A0A9Q0MR35_9DIPT</name>
<accession>A0A9Q0MR35</accession>
<dbReference type="InterPro" id="IPR008139">
    <property type="entry name" value="SaposinB_dom"/>
</dbReference>
<keyword evidence="9" id="KW-1015">Disulfide bond</keyword>
<feature type="chain" id="PRO_5040466204" evidence="13">
    <location>
        <begin position="21"/>
        <end position="1225"/>
    </location>
</feature>
<dbReference type="Proteomes" id="UP001151699">
    <property type="component" value="Chromosome C"/>
</dbReference>
<evidence type="ECO:0000256" key="10">
    <source>
        <dbReference type="ARBA" id="ARBA00023180"/>
    </source>
</evidence>
<dbReference type="GO" id="GO:0046872">
    <property type="term" value="F:metal ion binding"/>
    <property type="evidence" value="ECO:0007669"/>
    <property type="project" value="UniProtKB-KW"/>
</dbReference>
<evidence type="ECO:0000256" key="11">
    <source>
        <dbReference type="ARBA" id="ARBA00023295"/>
    </source>
</evidence>
<dbReference type="GO" id="GO:0046513">
    <property type="term" value="P:ceramide biosynthetic process"/>
    <property type="evidence" value="ECO:0007669"/>
    <property type="project" value="TreeGrafter"/>
</dbReference>
<dbReference type="SMART" id="SM00741">
    <property type="entry name" value="SapB"/>
    <property type="match status" value="2"/>
</dbReference>
<dbReference type="GO" id="GO:0006685">
    <property type="term" value="P:sphingomyelin catabolic process"/>
    <property type="evidence" value="ECO:0007669"/>
    <property type="project" value="TreeGrafter"/>
</dbReference>
<dbReference type="PANTHER" id="PTHR10340">
    <property type="entry name" value="SPHINGOMYELIN PHOSPHODIESTERASE"/>
    <property type="match status" value="1"/>
</dbReference>
<dbReference type="Gene3D" id="3.60.21.10">
    <property type="match status" value="2"/>
</dbReference>
<dbReference type="AlphaFoldDB" id="A0A9Q0MR35"/>
<gene>
    <name evidence="15" type="primary">SMPD1_1</name>
    <name evidence="15" type="ORF">Bhyg_15030</name>
</gene>